<evidence type="ECO:0000313" key="8">
    <source>
        <dbReference type="EMBL" id="TFL01583.1"/>
    </source>
</evidence>
<reference evidence="8 9" key="1">
    <citation type="journal article" date="2019" name="Nat. Ecol. Evol.">
        <title>Megaphylogeny resolves global patterns of mushroom evolution.</title>
        <authorList>
            <person name="Varga T."/>
            <person name="Krizsan K."/>
            <person name="Foldi C."/>
            <person name="Dima B."/>
            <person name="Sanchez-Garcia M."/>
            <person name="Sanchez-Ramirez S."/>
            <person name="Szollosi G.J."/>
            <person name="Szarkandi J.G."/>
            <person name="Papp V."/>
            <person name="Albert L."/>
            <person name="Andreopoulos W."/>
            <person name="Angelini C."/>
            <person name="Antonin V."/>
            <person name="Barry K.W."/>
            <person name="Bougher N.L."/>
            <person name="Buchanan P."/>
            <person name="Buyck B."/>
            <person name="Bense V."/>
            <person name="Catcheside P."/>
            <person name="Chovatia M."/>
            <person name="Cooper J."/>
            <person name="Damon W."/>
            <person name="Desjardin D."/>
            <person name="Finy P."/>
            <person name="Geml J."/>
            <person name="Haridas S."/>
            <person name="Hughes K."/>
            <person name="Justo A."/>
            <person name="Karasinski D."/>
            <person name="Kautmanova I."/>
            <person name="Kiss B."/>
            <person name="Kocsube S."/>
            <person name="Kotiranta H."/>
            <person name="LaButti K.M."/>
            <person name="Lechner B.E."/>
            <person name="Liimatainen K."/>
            <person name="Lipzen A."/>
            <person name="Lukacs Z."/>
            <person name="Mihaltcheva S."/>
            <person name="Morgado L.N."/>
            <person name="Niskanen T."/>
            <person name="Noordeloos M.E."/>
            <person name="Ohm R.A."/>
            <person name="Ortiz-Santana B."/>
            <person name="Ovrebo C."/>
            <person name="Racz N."/>
            <person name="Riley R."/>
            <person name="Savchenko A."/>
            <person name="Shiryaev A."/>
            <person name="Soop K."/>
            <person name="Spirin V."/>
            <person name="Szebenyi C."/>
            <person name="Tomsovsky M."/>
            <person name="Tulloss R.E."/>
            <person name="Uehling J."/>
            <person name="Grigoriev I.V."/>
            <person name="Vagvolgyi C."/>
            <person name="Papp T."/>
            <person name="Martin F.M."/>
            <person name="Miettinen O."/>
            <person name="Hibbett D.S."/>
            <person name="Nagy L.G."/>
        </authorList>
    </citation>
    <scope>NUCLEOTIDE SEQUENCE [LARGE SCALE GENOMIC DNA]</scope>
    <source>
        <strain evidence="8 9">CBS 309.79</strain>
    </source>
</reference>
<dbReference type="GO" id="GO:0008270">
    <property type="term" value="F:zinc ion binding"/>
    <property type="evidence" value="ECO:0007669"/>
    <property type="project" value="UniProtKB-KW"/>
</dbReference>
<feature type="domain" description="GRF-type" evidence="7">
    <location>
        <begin position="25"/>
        <end position="67"/>
    </location>
</feature>
<evidence type="ECO:0000259" key="7">
    <source>
        <dbReference type="PROSITE" id="PS51999"/>
    </source>
</evidence>
<sequence>MSQRTTTTVHTIPANPDPEDGVVKCLKHRVAAILLTSHTDKNPGRTFFKCAIDDPNKCSFFKWHDELNMNAPSSSAAAASSQRQSQSGAFASKPSSLVKIQPQTPTPTRSRLNSTSQPFLSSQDTAVGIPSKVLHYGSQESPSKKRRLSVGSMSDDDLFSSQPASSKLDFNGSQLSQSSPTKGVTKNNEASTQIANAIKEMSLFKEVVEKLERKLFASEQAQGRKAARIAELEREVQDWSRKCCTLEEENQQLRDSM</sequence>
<feature type="compositionally biased region" description="Polar residues" evidence="6">
    <location>
        <begin position="171"/>
        <end position="188"/>
    </location>
</feature>
<accession>A0A5C3QHN2</accession>
<dbReference type="STRING" id="1884261.A0A5C3QHN2"/>
<dbReference type="AlphaFoldDB" id="A0A5C3QHN2"/>
<dbReference type="PANTHER" id="PTHR33680:SF1">
    <property type="entry name" value="OS05G0489500 PROTEIN"/>
    <property type="match status" value="1"/>
</dbReference>
<evidence type="ECO:0000256" key="2">
    <source>
        <dbReference type="ARBA" id="ARBA00022771"/>
    </source>
</evidence>
<keyword evidence="9" id="KW-1185">Reference proteome</keyword>
<dbReference type="PANTHER" id="PTHR33680">
    <property type="entry name" value="OS07G0190500 PROTEIN"/>
    <property type="match status" value="1"/>
</dbReference>
<feature type="compositionally biased region" description="Low complexity" evidence="6">
    <location>
        <begin position="74"/>
        <end position="92"/>
    </location>
</feature>
<evidence type="ECO:0000256" key="1">
    <source>
        <dbReference type="ARBA" id="ARBA00022723"/>
    </source>
</evidence>
<evidence type="ECO:0000256" key="3">
    <source>
        <dbReference type="ARBA" id="ARBA00022833"/>
    </source>
</evidence>
<feature type="region of interest" description="Disordered" evidence="6">
    <location>
        <begin position="74"/>
        <end position="188"/>
    </location>
</feature>
<dbReference type="InterPro" id="IPR010666">
    <property type="entry name" value="Znf_GRF"/>
</dbReference>
<name>A0A5C3QHN2_9AGAR</name>
<dbReference type="Proteomes" id="UP000305067">
    <property type="component" value="Unassembled WGS sequence"/>
</dbReference>
<proteinExistence type="predicted"/>
<dbReference type="OrthoDB" id="2903405at2759"/>
<organism evidence="8 9">
    <name type="scientific">Pterulicium gracile</name>
    <dbReference type="NCBI Taxonomy" id="1884261"/>
    <lineage>
        <taxon>Eukaryota</taxon>
        <taxon>Fungi</taxon>
        <taxon>Dikarya</taxon>
        <taxon>Basidiomycota</taxon>
        <taxon>Agaricomycotina</taxon>
        <taxon>Agaricomycetes</taxon>
        <taxon>Agaricomycetidae</taxon>
        <taxon>Agaricales</taxon>
        <taxon>Pleurotineae</taxon>
        <taxon>Pterulaceae</taxon>
        <taxon>Pterulicium</taxon>
    </lineage>
</organism>
<evidence type="ECO:0000256" key="4">
    <source>
        <dbReference type="PROSITE-ProRule" id="PRU01343"/>
    </source>
</evidence>
<protein>
    <recommendedName>
        <fullName evidence="7">GRF-type domain-containing protein</fullName>
    </recommendedName>
</protein>
<feature type="coiled-coil region" evidence="5">
    <location>
        <begin position="194"/>
        <end position="249"/>
    </location>
</feature>
<evidence type="ECO:0000313" key="9">
    <source>
        <dbReference type="Proteomes" id="UP000305067"/>
    </source>
</evidence>
<dbReference type="Pfam" id="PF06839">
    <property type="entry name" value="Zn_ribbon_GRF"/>
    <property type="match status" value="1"/>
</dbReference>
<dbReference type="PROSITE" id="PS51999">
    <property type="entry name" value="ZF_GRF"/>
    <property type="match status" value="1"/>
</dbReference>
<feature type="compositionally biased region" description="Polar residues" evidence="6">
    <location>
        <begin position="101"/>
        <end position="125"/>
    </location>
</feature>
<evidence type="ECO:0000256" key="5">
    <source>
        <dbReference type="SAM" id="Coils"/>
    </source>
</evidence>
<gene>
    <name evidence="8" type="ORF">BDV98DRAFT_62166</name>
</gene>
<keyword evidence="3" id="KW-0862">Zinc</keyword>
<keyword evidence="5" id="KW-0175">Coiled coil</keyword>
<evidence type="ECO:0000256" key="6">
    <source>
        <dbReference type="SAM" id="MobiDB-lite"/>
    </source>
</evidence>
<keyword evidence="2 4" id="KW-0863">Zinc-finger</keyword>
<keyword evidence="1" id="KW-0479">Metal-binding</keyword>
<dbReference type="EMBL" id="ML178824">
    <property type="protein sequence ID" value="TFL01583.1"/>
    <property type="molecule type" value="Genomic_DNA"/>
</dbReference>
<dbReference type="CDD" id="cd14686">
    <property type="entry name" value="bZIP"/>
    <property type="match status" value="1"/>
</dbReference>